<dbReference type="Proteomes" id="UP000708148">
    <property type="component" value="Unassembled WGS sequence"/>
</dbReference>
<evidence type="ECO:0000313" key="4">
    <source>
        <dbReference type="Proteomes" id="UP000708148"/>
    </source>
</evidence>
<dbReference type="InterPro" id="IPR013783">
    <property type="entry name" value="Ig-like_fold"/>
</dbReference>
<dbReference type="CDD" id="cd05467">
    <property type="entry name" value="CBM20"/>
    <property type="match status" value="1"/>
</dbReference>
<feature type="region of interest" description="Disordered" evidence="1">
    <location>
        <begin position="1"/>
        <end position="22"/>
    </location>
</feature>
<organism evidence="3 4">
    <name type="scientific">Ostreobium quekettii</name>
    <dbReference type="NCBI Taxonomy" id="121088"/>
    <lineage>
        <taxon>Eukaryota</taxon>
        <taxon>Viridiplantae</taxon>
        <taxon>Chlorophyta</taxon>
        <taxon>core chlorophytes</taxon>
        <taxon>Ulvophyceae</taxon>
        <taxon>TCBD clade</taxon>
        <taxon>Bryopsidales</taxon>
        <taxon>Ostreobineae</taxon>
        <taxon>Ostreobiaceae</taxon>
        <taxon>Ostreobium</taxon>
    </lineage>
</organism>
<accession>A0A8S1J8K0</accession>
<evidence type="ECO:0000313" key="3">
    <source>
        <dbReference type="EMBL" id="CAD7703467.1"/>
    </source>
</evidence>
<feature type="domain" description="CBM20" evidence="2">
    <location>
        <begin position="74"/>
        <end position="177"/>
    </location>
</feature>
<dbReference type="Gene3D" id="2.60.40.10">
    <property type="entry name" value="Immunoglobulins"/>
    <property type="match status" value="1"/>
</dbReference>
<dbReference type="AlphaFoldDB" id="A0A8S1J8K0"/>
<dbReference type="PANTHER" id="PTHR15048">
    <property type="entry name" value="STARCH-BINDING DOMAIN-CONTAINING PROTEIN 1"/>
    <property type="match status" value="1"/>
</dbReference>
<gene>
    <name evidence="3" type="ORF">OSTQU699_LOCUS8824</name>
</gene>
<sequence length="272" mass="29038">PNSRKPHGKRGGRPAGDSRDISNRMAFKCTAVVVPSGATAAVLAGPARWATARSSRPAPQRQLWIPAAKGSANGSVSELATVTFEMERHVDFGDEVCVVGDAEALGNWDPDKCLAMEWTEGDSWTVKVDLPVKETIEYKYIVKRQSGEEVEWQPGENEVHNVGLPGTDSKVIDEWQRREEAGEEMGTEEATQEPVAVGEVVEEAKTGGVDADIQEDAAVGKYPGAEEQDKGLAGSTAARGEDIASESAKPANKPADKLAPEKTGSSTVERVI</sequence>
<dbReference type="EMBL" id="CAJHUC010002244">
    <property type="protein sequence ID" value="CAD7703467.1"/>
    <property type="molecule type" value="Genomic_DNA"/>
</dbReference>
<comment type="caution">
    <text evidence="3">The sequence shown here is derived from an EMBL/GenBank/DDBJ whole genome shotgun (WGS) entry which is preliminary data.</text>
</comment>
<dbReference type="SUPFAM" id="SSF49452">
    <property type="entry name" value="Starch-binding domain-like"/>
    <property type="match status" value="1"/>
</dbReference>
<feature type="non-terminal residue" evidence="3">
    <location>
        <position position="272"/>
    </location>
</feature>
<feature type="region of interest" description="Disordered" evidence="1">
    <location>
        <begin position="204"/>
        <end position="272"/>
    </location>
</feature>
<dbReference type="SMART" id="SM01065">
    <property type="entry name" value="CBM_2"/>
    <property type="match status" value="1"/>
</dbReference>
<dbReference type="PROSITE" id="PS51166">
    <property type="entry name" value="CBM20"/>
    <property type="match status" value="1"/>
</dbReference>
<protein>
    <recommendedName>
        <fullName evidence="2">CBM20 domain-containing protein</fullName>
    </recommendedName>
</protein>
<feature type="compositionally biased region" description="Basic residues" evidence="1">
    <location>
        <begin position="1"/>
        <end position="12"/>
    </location>
</feature>
<dbReference type="InterPro" id="IPR002044">
    <property type="entry name" value="CBM20"/>
</dbReference>
<feature type="compositionally biased region" description="Polar residues" evidence="1">
    <location>
        <begin position="263"/>
        <end position="272"/>
    </location>
</feature>
<reference evidence="3" key="1">
    <citation type="submission" date="2020-12" db="EMBL/GenBank/DDBJ databases">
        <authorList>
            <person name="Iha C."/>
        </authorList>
    </citation>
    <scope>NUCLEOTIDE SEQUENCE</scope>
</reference>
<evidence type="ECO:0000259" key="2">
    <source>
        <dbReference type="PROSITE" id="PS51166"/>
    </source>
</evidence>
<dbReference type="GO" id="GO:0016020">
    <property type="term" value="C:membrane"/>
    <property type="evidence" value="ECO:0007669"/>
    <property type="project" value="TreeGrafter"/>
</dbReference>
<evidence type="ECO:0000256" key="1">
    <source>
        <dbReference type="SAM" id="MobiDB-lite"/>
    </source>
</evidence>
<dbReference type="GO" id="GO:2001070">
    <property type="term" value="F:starch binding"/>
    <property type="evidence" value="ECO:0007669"/>
    <property type="project" value="InterPro"/>
</dbReference>
<dbReference type="InterPro" id="IPR013784">
    <property type="entry name" value="Carb-bd-like_fold"/>
</dbReference>
<dbReference type="FunFam" id="2.60.40.10:FF:000552">
    <property type="entry name" value="Related to glucoamylase"/>
    <property type="match status" value="1"/>
</dbReference>
<dbReference type="OrthoDB" id="512712at2759"/>
<dbReference type="PANTHER" id="PTHR15048:SF0">
    <property type="entry name" value="STARCH-BINDING DOMAIN-CONTAINING PROTEIN 1"/>
    <property type="match status" value="1"/>
</dbReference>
<proteinExistence type="predicted"/>
<name>A0A8S1J8K0_9CHLO</name>
<keyword evidence="4" id="KW-1185">Reference proteome</keyword>
<dbReference type="Pfam" id="PF00686">
    <property type="entry name" value="CBM_20"/>
    <property type="match status" value="1"/>
</dbReference>